<keyword evidence="3" id="KW-0690">Ribosome biogenesis</keyword>
<evidence type="ECO:0000256" key="2">
    <source>
        <dbReference type="ARBA" id="ARBA00005424"/>
    </source>
</evidence>
<dbReference type="VEuPathDB" id="MicrosporidiaDB:M153_10580002635"/>
<sequence>MSQNYYIEEHIKKYGRRFDYETKKAKALVRSEKKKVTLAKELTGIKAKLFAKKQKTIKAQKKKEIRMQNVKEKIIEKIQSGPLPLFLMDRGIITKGKELAHSIKEKRREASAKYSVPIPRIGGISDKEMFNVVITGKKRGKQWKRMVTKPCFVGENFTRKIPKQERFIRPMALRFKNAHVSHPDMKVTFNLPIISIKTNPHSRLYSSLGVLTRGTIIEVNVSELGIVEQNGRVVWGKYAQITNNPERDGCVNAVLLT</sequence>
<comment type="caution">
    <text evidence="6">The sequence shown here is derived from an EMBL/GenBank/DDBJ whole genome shotgun (WGS) entry which is preliminary data.</text>
</comment>
<dbReference type="FunFam" id="2.40.10.310:FF:000001">
    <property type="entry name" value="NSA2, ribosome biogenesis homolog"/>
    <property type="match status" value="1"/>
</dbReference>
<proteinExistence type="inferred from homology"/>
<comment type="similarity">
    <text evidence="2">Belongs to the eukaryotic ribosomal protein eS8 family. Ribosome biogenesis protein NSA2 subfamily.</text>
</comment>
<dbReference type="GO" id="GO:0000463">
    <property type="term" value="P:maturation of LSU-rRNA from tricistronic rRNA transcript (SSU-rRNA, 5.8S rRNA, LSU-rRNA)"/>
    <property type="evidence" value="ECO:0007669"/>
    <property type="project" value="EnsemblFungi"/>
</dbReference>
<dbReference type="OrthoDB" id="1847590at2759"/>
<dbReference type="AlphaFoldDB" id="A0A0R0M1Q6"/>
<dbReference type="InterPro" id="IPR022309">
    <property type="entry name" value="Ribosomal_Se8/biogenesis_NSA2"/>
</dbReference>
<reference evidence="6 7" key="1">
    <citation type="submission" date="2015-07" db="EMBL/GenBank/DDBJ databases">
        <title>The genome of Pseudoloma neurophilia, a relevant intracellular parasite of the zebrafish.</title>
        <authorList>
            <person name="Ndikumana S."/>
            <person name="Pelin A."/>
            <person name="Sanders J."/>
            <person name="Corradi N."/>
        </authorList>
    </citation>
    <scope>NUCLEOTIDE SEQUENCE [LARGE SCALE GENOMIC DNA]</scope>
    <source>
        <strain evidence="6 7">MK1</strain>
    </source>
</reference>
<evidence type="ECO:0000256" key="4">
    <source>
        <dbReference type="ARBA" id="ARBA00022552"/>
    </source>
</evidence>
<dbReference type="Gene3D" id="2.40.10.310">
    <property type="match status" value="1"/>
</dbReference>
<dbReference type="Pfam" id="PF01201">
    <property type="entry name" value="Ribosomal_S8e"/>
    <property type="match status" value="1"/>
</dbReference>
<evidence type="ECO:0000256" key="3">
    <source>
        <dbReference type="ARBA" id="ARBA00022517"/>
    </source>
</evidence>
<keyword evidence="4" id="KW-0698">rRNA processing</keyword>
<evidence type="ECO:0000313" key="6">
    <source>
        <dbReference type="EMBL" id="KRH93332.1"/>
    </source>
</evidence>
<dbReference type="InterPro" id="IPR039411">
    <property type="entry name" value="NSA2_fam"/>
</dbReference>
<dbReference type="GO" id="GO:0030687">
    <property type="term" value="C:preribosome, large subunit precursor"/>
    <property type="evidence" value="ECO:0007669"/>
    <property type="project" value="EnsemblFungi"/>
</dbReference>
<name>A0A0R0M1Q6_9MICR</name>
<keyword evidence="5" id="KW-0539">Nucleus</keyword>
<dbReference type="GO" id="GO:0000466">
    <property type="term" value="P:maturation of 5.8S rRNA from tricistronic rRNA transcript (SSU-rRNA, 5.8S rRNA, LSU-rRNA)"/>
    <property type="evidence" value="ECO:0007669"/>
    <property type="project" value="EnsemblFungi"/>
</dbReference>
<evidence type="ECO:0000313" key="7">
    <source>
        <dbReference type="Proteomes" id="UP000051530"/>
    </source>
</evidence>
<comment type="subcellular location">
    <subcellularLocation>
        <location evidence="1">Nucleus</location>
        <location evidence="1">Nucleolus</location>
    </subcellularLocation>
</comment>
<accession>A0A0R0M1Q6</accession>
<evidence type="ECO:0000256" key="1">
    <source>
        <dbReference type="ARBA" id="ARBA00004604"/>
    </source>
</evidence>
<dbReference type="Proteomes" id="UP000051530">
    <property type="component" value="Unassembled WGS sequence"/>
</dbReference>
<dbReference type="EMBL" id="LGUB01000382">
    <property type="protein sequence ID" value="KRH93332.1"/>
    <property type="molecule type" value="Genomic_DNA"/>
</dbReference>
<organism evidence="6 7">
    <name type="scientific">Pseudoloma neurophilia</name>
    <dbReference type="NCBI Taxonomy" id="146866"/>
    <lineage>
        <taxon>Eukaryota</taxon>
        <taxon>Fungi</taxon>
        <taxon>Fungi incertae sedis</taxon>
        <taxon>Microsporidia</taxon>
        <taxon>Pseudoloma</taxon>
    </lineage>
</organism>
<evidence type="ECO:0000256" key="5">
    <source>
        <dbReference type="ARBA" id="ARBA00023242"/>
    </source>
</evidence>
<keyword evidence="7" id="KW-1185">Reference proteome</keyword>
<gene>
    <name evidence="6" type="ORF">M153_10580002635</name>
</gene>
<protein>
    <submittedName>
        <fullName evidence="6">Tgf beta-inducible nuclear protein 1</fullName>
    </submittedName>
</protein>
<dbReference type="PANTHER" id="PTHR12642">
    <property type="entry name" value="RIBOSOME BIOGENESIS PROTEIN NSA2 HOMOLOG"/>
    <property type="match status" value="1"/>
</dbReference>
<dbReference type="GO" id="GO:0005730">
    <property type="term" value="C:nucleolus"/>
    <property type="evidence" value="ECO:0007669"/>
    <property type="project" value="UniProtKB-SubCell"/>
</dbReference>